<keyword evidence="9 13" id="KW-0482">Metalloprotease</keyword>
<dbReference type="InterPro" id="IPR001915">
    <property type="entry name" value="Peptidase_M48"/>
</dbReference>
<evidence type="ECO:0000256" key="7">
    <source>
        <dbReference type="ARBA" id="ARBA00022833"/>
    </source>
</evidence>
<feature type="binding site" evidence="12">
    <location>
        <position position="352"/>
    </location>
    <ligand>
        <name>Zn(2+)</name>
        <dbReference type="ChEBI" id="CHEBI:29105"/>
        <note>catalytic</note>
    </ligand>
</feature>
<dbReference type="HOGENOM" id="CLU_025947_3_3_7"/>
<reference evidence="17 18" key="1">
    <citation type="submission" date="2007-10" db="EMBL/GenBank/DDBJ databases">
        <title>Complete sequence of Desulfococcus oleovorans Hxd3.</title>
        <authorList>
            <consortium name="US DOE Joint Genome Institute"/>
            <person name="Copeland A."/>
            <person name="Lucas S."/>
            <person name="Lapidus A."/>
            <person name="Barry K."/>
            <person name="Glavina del Rio T."/>
            <person name="Dalin E."/>
            <person name="Tice H."/>
            <person name="Pitluck S."/>
            <person name="Kiss H."/>
            <person name="Brettin T."/>
            <person name="Bruce D."/>
            <person name="Detter J.C."/>
            <person name="Han C."/>
            <person name="Schmutz J."/>
            <person name="Larimer F."/>
            <person name="Land M."/>
            <person name="Hauser L."/>
            <person name="Kyrpides N."/>
            <person name="Kim E."/>
            <person name="Wawrik B."/>
            <person name="Richardson P."/>
        </authorList>
    </citation>
    <scope>NUCLEOTIDE SEQUENCE [LARGE SCALE GENOMIC DNA]</scope>
    <source>
        <strain evidence="18">DSM 6200 / JCM 39069 / Hxd3</strain>
    </source>
</reference>
<dbReference type="eggNOG" id="COG0501">
    <property type="taxonomic scope" value="Bacteria"/>
</dbReference>
<dbReference type="EMBL" id="CP000859">
    <property type="protein sequence ID" value="ABW66305.1"/>
    <property type="molecule type" value="Genomic_DNA"/>
</dbReference>
<feature type="active site" description="Proton donor" evidence="11">
    <location>
        <position position="356"/>
    </location>
</feature>
<keyword evidence="7 12" id="KW-0862">Zinc</keyword>
<feature type="transmembrane region" description="Helical" evidence="14">
    <location>
        <begin position="320"/>
        <end position="340"/>
    </location>
</feature>
<feature type="transmembrane region" description="Helical" evidence="14">
    <location>
        <begin position="146"/>
        <end position="165"/>
    </location>
</feature>
<keyword evidence="10 14" id="KW-0472">Membrane</keyword>
<comment type="cofactor">
    <cofactor evidence="12 13">
        <name>Zn(2+)</name>
        <dbReference type="ChEBI" id="CHEBI:29105"/>
    </cofactor>
    <text evidence="12 13">Binds 1 zinc ion per subunit.</text>
</comment>
<feature type="transmembrane region" description="Helical" evidence="14">
    <location>
        <begin position="171"/>
        <end position="196"/>
    </location>
</feature>
<feature type="active site" evidence="11">
    <location>
        <position position="275"/>
    </location>
</feature>
<keyword evidence="18" id="KW-1185">Reference proteome</keyword>
<feature type="transmembrane region" description="Helical" evidence="14">
    <location>
        <begin position="96"/>
        <end position="125"/>
    </location>
</feature>
<evidence type="ECO:0000259" key="16">
    <source>
        <dbReference type="Pfam" id="PF16491"/>
    </source>
</evidence>
<evidence type="ECO:0000259" key="15">
    <source>
        <dbReference type="Pfam" id="PF01435"/>
    </source>
</evidence>
<keyword evidence="5 13" id="KW-0378">Hydrolase</keyword>
<dbReference type="EC" id="3.4.24.84" evidence="17"/>
<evidence type="ECO:0000313" key="17">
    <source>
        <dbReference type="EMBL" id="ABW66305.1"/>
    </source>
</evidence>
<gene>
    <name evidence="17" type="ordered locus">Dole_0495</name>
</gene>
<dbReference type="Pfam" id="PF01435">
    <property type="entry name" value="Peptidase_M48"/>
    <property type="match status" value="1"/>
</dbReference>
<dbReference type="GO" id="GO:0046872">
    <property type="term" value="F:metal ion binding"/>
    <property type="evidence" value="ECO:0007669"/>
    <property type="project" value="UniProtKB-KW"/>
</dbReference>
<comment type="similarity">
    <text evidence="13">Belongs to the peptidase M48 family.</text>
</comment>
<dbReference type="InterPro" id="IPR027057">
    <property type="entry name" value="CAXX_Prtase_1"/>
</dbReference>
<evidence type="ECO:0000313" key="18">
    <source>
        <dbReference type="Proteomes" id="UP000008561"/>
    </source>
</evidence>
<dbReference type="Pfam" id="PF16491">
    <property type="entry name" value="Peptidase_M48_N"/>
    <property type="match status" value="1"/>
</dbReference>
<keyword evidence="2 13" id="KW-0645">Protease</keyword>
<feature type="domain" description="Peptidase M48" evidence="15">
    <location>
        <begin position="205"/>
        <end position="409"/>
    </location>
</feature>
<dbReference type="CDD" id="cd07343">
    <property type="entry name" value="M48A_Zmpste24p_like"/>
    <property type="match status" value="1"/>
</dbReference>
<evidence type="ECO:0000256" key="5">
    <source>
        <dbReference type="ARBA" id="ARBA00022801"/>
    </source>
</evidence>
<feature type="binding site" evidence="12">
    <location>
        <position position="274"/>
    </location>
    <ligand>
        <name>Zn(2+)</name>
        <dbReference type="ChEBI" id="CHEBI:29105"/>
        <note>catalytic</note>
    </ligand>
</feature>
<evidence type="ECO:0000256" key="1">
    <source>
        <dbReference type="ARBA" id="ARBA00004477"/>
    </source>
</evidence>
<feature type="domain" description="CAAX prenyl protease 1 N-terminal" evidence="16">
    <location>
        <begin position="27"/>
        <end position="201"/>
    </location>
</feature>
<dbReference type="OrthoDB" id="9781930at2"/>
<dbReference type="FunFam" id="3.30.2010.10:FF:000002">
    <property type="entry name" value="CAAX prenyl protease"/>
    <property type="match status" value="1"/>
</dbReference>
<keyword evidence="4 12" id="KW-0479">Metal-binding</keyword>
<dbReference type="RefSeq" id="WP_012173924.1">
    <property type="nucleotide sequence ID" value="NC_009943.1"/>
</dbReference>
<evidence type="ECO:0000256" key="10">
    <source>
        <dbReference type="ARBA" id="ARBA00023136"/>
    </source>
</evidence>
<dbReference type="GO" id="GO:0004222">
    <property type="term" value="F:metalloendopeptidase activity"/>
    <property type="evidence" value="ECO:0007669"/>
    <property type="project" value="InterPro"/>
</dbReference>
<keyword evidence="8 14" id="KW-1133">Transmembrane helix</keyword>
<evidence type="ECO:0000256" key="4">
    <source>
        <dbReference type="ARBA" id="ARBA00022723"/>
    </source>
</evidence>
<proteinExistence type="inferred from homology"/>
<dbReference type="KEGG" id="dol:Dole_0495"/>
<evidence type="ECO:0000256" key="8">
    <source>
        <dbReference type="ARBA" id="ARBA00022989"/>
    </source>
</evidence>
<dbReference type="Proteomes" id="UP000008561">
    <property type="component" value="Chromosome"/>
</dbReference>
<feature type="binding site" evidence="12">
    <location>
        <position position="278"/>
    </location>
    <ligand>
        <name>Zn(2+)</name>
        <dbReference type="ChEBI" id="CHEBI:29105"/>
        <note>catalytic</note>
    </ligand>
</feature>
<dbReference type="GO" id="GO:0071586">
    <property type="term" value="P:CAAX-box protein processing"/>
    <property type="evidence" value="ECO:0007669"/>
    <property type="project" value="InterPro"/>
</dbReference>
<dbReference type="STRING" id="96561.Dole_0495"/>
<feature type="transmembrane region" description="Helical" evidence="14">
    <location>
        <begin position="289"/>
        <end position="308"/>
    </location>
</feature>
<evidence type="ECO:0000256" key="2">
    <source>
        <dbReference type="ARBA" id="ARBA00022670"/>
    </source>
</evidence>
<sequence>MTGIGWIILVLLCVHYGVERLADLLNLRALSRKVPPSFAGWYDPDRHAKSRAYLKNTTGLAMVEASVDLAILLAFWSARGFSFLDRWVSGLGFSPIVSGLVFIGVLVSARAVFSLPFSIYSTFVIEERFGFNRTTWPLFLSDRIKSLFLALLLGAPLLTGLLWFFENLGKTAWLWCWIGFCLVVLVLQVVVPAWILPLFNRFTPLEPGDLKNAVLACARAAGFPVQTVFVMDGSKRSAKSNAFFAGLGRHRRLVLFDTLIDNHPVFEVVAVVAHEIGHYKKRHLQWQTLAAMGQAGVMFFLLSVAVSWPDLFTAFYVSNVSVYGGLVFFSILYGPVAWALGLPVQALSRHHEYQADAFAVNLTGNGPALADALKRLSADNMANLTPHPFYVLLHYSHPPVIDRVQAIEKHEGH</sequence>
<protein>
    <submittedName>
        <fullName evidence="17">Ste24 endopeptidase</fullName>
        <ecNumber evidence="17">3.4.24.84</ecNumber>
    </submittedName>
</protein>
<name>A8ZTP1_DESOH</name>
<evidence type="ECO:0000256" key="9">
    <source>
        <dbReference type="ARBA" id="ARBA00023049"/>
    </source>
</evidence>
<dbReference type="AlphaFoldDB" id="A8ZTP1"/>
<evidence type="ECO:0000256" key="12">
    <source>
        <dbReference type="PIRSR" id="PIRSR627057-2"/>
    </source>
</evidence>
<accession>A8ZTP1</accession>
<dbReference type="PANTHER" id="PTHR10120">
    <property type="entry name" value="CAAX PRENYL PROTEASE 1"/>
    <property type="match status" value="1"/>
</dbReference>
<organism evidence="17 18">
    <name type="scientific">Desulfosudis oleivorans (strain DSM 6200 / JCM 39069 / Hxd3)</name>
    <name type="common">Desulfococcus oleovorans</name>
    <dbReference type="NCBI Taxonomy" id="96561"/>
    <lineage>
        <taxon>Bacteria</taxon>
        <taxon>Pseudomonadati</taxon>
        <taxon>Thermodesulfobacteriota</taxon>
        <taxon>Desulfobacteria</taxon>
        <taxon>Desulfobacterales</taxon>
        <taxon>Desulfosudaceae</taxon>
        <taxon>Desulfosudis</taxon>
    </lineage>
</organism>
<keyword evidence="3 14" id="KW-0812">Transmembrane</keyword>
<dbReference type="Gene3D" id="3.30.2010.10">
    <property type="entry name" value="Metalloproteases ('zincins'), catalytic domain"/>
    <property type="match status" value="1"/>
</dbReference>
<evidence type="ECO:0000256" key="14">
    <source>
        <dbReference type="SAM" id="Phobius"/>
    </source>
</evidence>
<comment type="subcellular location">
    <subcellularLocation>
        <location evidence="1">Endoplasmic reticulum membrane</location>
        <topology evidence="1">Multi-pass membrane protein</topology>
    </subcellularLocation>
</comment>
<keyword evidence="6" id="KW-0256">Endoplasmic reticulum</keyword>
<evidence type="ECO:0000256" key="13">
    <source>
        <dbReference type="RuleBase" id="RU003983"/>
    </source>
</evidence>
<evidence type="ECO:0000256" key="11">
    <source>
        <dbReference type="PIRSR" id="PIRSR627057-1"/>
    </source>
</evidence>
<evidence type="ECO:0000256" key="3">
    <source>
        <dbReference type="ARBA" id="ARBA00022692"/>
    </source>
</evidence>
<dbReference type="InterPro" id="IPR032456">
    <property type="entry name" value="Peptidase_M48_N"/>
</dbReference>
<evidence type="ECO:0000256" key="6">
    <source>
        <dbReference type="ARBA" id="ARBA00022824"/>
    </source>
</evidence>